<comment type="caution">
    <text evidence="7">The sequence shown here is derived from an EMBL/GenBank/DDBJ whole genome shotgun (WGS) entry which is preliminary data.</text>
</comment>
<keyword evidence="5 6" id="KW-0472">Membrane</keyword>
<dbReference type="RefSeq" id="WP_046765137.1">
    <property type="nucleotide sequence ID" value="NZ_LBIC01000009.1"/>
</dbReference>
<dbReference type="EMBL" id="LBIC01000009">
    <property type="protein sequence ID" value="KKW90637.1"/>
    <property type="molecule type" value="Genomic_DNA"/>
</dbReference>
<dbReference type="Proteomes" id="UP000033874">
    <property type="component" value="Unassembled WGS sequence"/>
</dbReference>
<evidence type="ECO:0000256" key="3">
    <source>
        <dbReference type="ARBA" id="ARBA00022692"/>
    </source>
</evidence>
<dbReference type="AlphaFoldDB" id="A0A0M3AKL1"/>
<feature type="transmembrane region" description="Helical" evidence="6">
    <location>
        <begin position="219"/>
        <end position="247"/>
    </location>
</feature>
<dbReference type="PANTHER" id="PTHR21716">
    <property type="entry name" value="TRANSMEMBRANE PROTEIN"/>
    <property type="match status" value="1"/>
</dbReference>
<gene>
    <name evidence="7" type="ORF">YP76_18880</name>
</gene>
<dbReference type="InterPro" id="IPR002549">
    <property type="entry name" value="AI-2E-like"/>
</dbReference>
<evidence type="ECO:0000256" key="1">
    <source>
        <dbReference type="ARBA" id="ARBA00004141"/>
    </source>
</evidence>
<evidence type="ECO:0000256" key="4">
    <source>
        <dbReference type="ARBA" id="ARBA00022989"/>
    </source>
</evidence>
<feature type="transmembrane region" description="Helical" evidence="6">
    <location>
        <begin position="60"/>
        <end position="83"/>
    </location>
</feature>
<keyword evidence="8" id="KW-1185">Reference proteome</keyword>
<feature type="transmembrane region" description="Helical" evidence="6">
    <location>
        <begin position="36"/>
        <end position="53"/>
    </location>
</feature>
<feature type="transmembrane region" description="Helical" evidence="6">
    <location>
        <begin position="12"/>
        <end position="30"/>
    </location>
</feature>
<evidence type="ECO:0000256" key="5">
    <source>
        <dbReference type="ARBA" id="ARBA00023136"/>
    </source>
</evidence>
<dbReference type="STRING" id="56193.YP76_18880"/>
<evidence type="ECO:0000313" key="8">
    <source>
        <dbReference type="Proteomes" id="UP000033874"/>
    </source>
</evidence>
<proteinExistence type="inferred from homology"/>
<sequence>MTAPGTSPGASRLLWVIALILILAALRASYAVTMPILFAAIIVAALWPLKLWLDKRLPSWLSYTLTVATLVIILTVFVASVYLSLGQLMSVLGAQWPKLLSLYDAAADKARNWGVTLDARLLDQQRIVAFAQMLASSIYSFVTYVGFIGLFVILGLPEVARMQDKMRAELELETHGQLRSTMISISEQVRRYFSTTLATSLMTGMASTLWALATGLDLPIVWGLLNFLLNFIPVIGNIIGIIPPTLYAALQFHDIGMPALVFAGFATLQIIISNFVYPILQGRRLSLSPLAIVVAMTFWGWMWGIAGTLIAVPLTASVVIICDHFDRSRWVAKLLSA</sequence>
<protein>
    <recommendedName>
        <fullName evidence="9">Permease</fullName>
    </recommendedName>
</protein>
<dbReference type="PATRIC" id="fig|56193.3.peg.3971"/>
<comment type="subcellular location">
    <subcellularLocation>
        <location evidence="1">Membrane</location>
        <topology evidence="1">Multi-pass membrane protein</topology>
    </subcellularLocation>
</comment>
<organism evidence="7 8">
    <name type="scientific">Sphingobium chungbukense</name>
    <dbReference type="NCBI Taxonomy" id="56193"/>
    <lineage>
        <taxon>Bacteria</taxon>
        <taxon>Pseudomonadati</taxon>
        <taxon>Pseudomonadota</taxon>
        <taxon>Alphaproteobacteria</taxon>
        <taxon>Sphingomonadales</taxon>
        <taxon>Sphingomonadaceae</taxon>
        <taxon>Sphingobium</taxon>
    </lineage>
</organism>
<dbReference type="Pfam" id="PF01594">
    <property type="entry name" value="AI-2E_transport"/>
    <property type="match status" value="1"/>
</dbReference>
<dbReference type="PANTHER" id="PTHR21716:SF64">
    <property type="entry name" value="AI-2 TRANSPORT PROTEIN TQSA"/>
    <property type="match status" value="1"/>
</dbReference>
<accession>A0A0M3AKL1</accession>
<comment type="similarity">
    <text evidence="2">Belongs to the autoinducer-2 exporter (AI-2E) (TC 2.A.86) family.</text>
</comment>
<name>A0A0M3AKL1_9SPHN</name>
<evidence type="ECO:0000256" key="6">
    <source>
        <dbReference type="SAM" id="Phobius"/>
    </source>
</evidence>
<dbReference type="GO" id="GO:0055085">
    <property type="term" value="P:transmembrane transport"/>
    <property type="evidence" value="ECO:0007669"/>
    <property type="project" value="TreeGrafter"/>
</dbReference>
<evidence type="ECO:0008006" key="9">
    <source>
        <dbReference type="Google" id="ProtNLM"/>
    </source>
</evidence>
<evidence type="ECO:0000313" key="7">
    <source>
        <dbReference type="EMBL" id="KKW90637.1"/>
    </source>
</evidence>
<feature type="transmembrane region" description="Helical" evidence="6">
    <location>
        <begin position="192"/>
        <end position="213"/>
    </location>
</feature>
<evidence type="ECO:0000256" key="2">
    <source>
        <dbReference type="ARBA" id="ARBA00009773"/>
    </source>
</evidence>
<keyword evidence="4 6" id="KW-1133">Transmembrane helix</keyword>
<feature type="transmembrane region" description="Helical" evidence="6">
    <location>
        <begin position="138"/>
        <end position="157"/>
    </location>
</feature>
<dbReference type="GO" id="GO:0016020">
    <property type="term" value="C:membrane"/>
    <property type="evidence" value="ECO:0007669"/>
    <property type="project" value="UniProtKB-SubCell"/>
</dbReference>
<feature type="transmembrane region" description="Helical" evidence="6">
    <location>
        <begin position="259"/>
        <end position="280"/>
    </location>
</feature>
<keyword evidence="3 6" id="KW-0812">Transmembrane</keyword>
<feature type="transmembrane region" description="Helical" evidence="6">
    <location>
        <begin position="300"/>
        <end position="322"/>
    </location>
</feature>
<reference evidence="7 8" key="1">
    <citation type="submission" date="2015-04" db="EMBL/GenBank/DDBJ databases">
        <title>Genome sequence of aromatic hydrocarbons-degrading Sphingobium chungbukense DJ77.</title>
        <authorList>
            <person name="Kim Y.-C."/>
            <person name="Chae J.-C."/>
        </authorList>
    </citation>
    <scope>NUCLEOTIDE SEQUENCE [LARGE SCALE GENOMIC DNA]</scope>
    <source>
        <strain evidence="7 8">DJ77</strain>
    </source>
</reference>